<dbReference type="InterPro" id="IPR001965">
    <property type="entry name" value="Znf_PHD"/>
</dbReference>
<dbReference type="EMBL" id="CP119965">
    <property type="protein sequence ID" value="WFD41079.1"/>
    <property type="molecule type" value="Genomic_DNA"/>
</dbReference>
<gene>
    <name evidence="8" type="ORF">MJAP1_004072</name>
</gene>
<dbReference type="Gene3D" id="2.130.10.30">
    <property type="entry name" value="Regulator of chromosome condensation 1/beta-lactamase-inhibitor protein II"/>
    <property type="match status" value="2"/>
</dbReference>
<dbReference type="CDD" id="cd15545">
    <property type="entry name" value="PHD_BAZ2A_like"/>
    <property type="match status" value="1"/>
</dbReference>
<feature type="domain" description="PHD-type" evidence="7">
    <location>
        <begin position="409"/>
        <end position="459"/>
    </location>
</feature>
<dbReference type="Pfam" id="PF25390">
    <property type="entry name" value="WD40_RLD"/>
    <property type="match status" value="1"/>
</dbReference>
<dbReference type="InterPro" id="IPR013083">
    <property type="entry name" value="Znf_RING/FYVE/PHD"/>
</dbReference>
<dbReference type="SMART" id="SM00249">
    <property type="entry name" value="PHD"/>
    <property type="match status" value="1"/>
</dbReference>
<evidence type="ECO:0000256" key="1">
    <source>
        <dbReference type="ARBA" id="ARBA00022723"/>
    </source>
</evidence>
<proteinExistence type="predicted"/>
<dbReference type="AlphaFoldDB" id="A0AAF0F5S5"/>
<dbReference type="SUPFAM" id="SSF57903">
    <property type="entry name" value="FYVE/PHD zinc finger"/>
    <property type="match status" value="1"/>
</dbReference>
<dbReference type="SUPFAM" id="SSF50985">
    <property type="entry name" value="RCC1/BLIP-II"/>
    <property type="match status" value="1"/>
</dbReference>
<feature type="repeat" description="RCC1" evidence="6">
    <location>
        <begin position="170"/>
        <end position="230"/>
    </location>
</feature>
<evidence type="ECO:0000256" key="5">
    <source>
        <dbReference type="PROSITE-ProRule" id="PRU00146"/>
    </source>
</evidence>
<sequence>MATWGRVLLTGSVPAPDGTWENIASPAILRGLSNVRVQQIGASASSQHALFLTLDGDVYVYGANGAGQCGLDARTVVSEPHKLDRQSDFRPPLAEGETVVHVAAGAEHSLLATSYGHVYATGSNSHGQCGLGSVRTASPFTRLDPVPFGEDRAWQVGCGRTFGLILGESGKVYAMGSTIYGQLGTDELGAEAVSASAWQFRQRALPVPLALENVIQIACGATHAVALDTEHFVYTWGENRFGRLGCGTQRDQMAPVRVEQFASKPKHARVQRVVAGRDATVCLDLEQNYWIAGRTRVTGDGGLGQGYYIFKPLAALEELDTYKAALGVDGLYCAAGAQGEGARAYAWGQGASHGELGVRRAPADPAPLASLREVAVVDVASAAHTSFWLVEPGKAYGELPRLPHAVDSADACLVCHAADDEAQLLACDKCENPYHLGCLRPKLAAIPDDEWFCDACGGTAAAGPPVVSAPRKRRRR</sequence>
<dbReference type="Gene3D" id="3.30.40.10">
    <property type="entry name" value="Zinc/RING finger domain, C3HC4 (zinc finger)"/>
    <property type="match status" value="1"/>
</dbReference>
<dbReference type="InterPro" id="IPR019786">
    <property type="entry name" value="Zinc_finger_PHD-type_CS"/>
</dbReference>
<keyword evidence="4" id="KW-0862">Zinc</keyword>
<dbReference type="GO" id="GO:0008270">
    <property type="term" value="F:zinc ion binding"/>
    <property type="evidence" value="ECO:0007669"/>
    <property type="project" value="UniProtKB-KW"/>
</dbReference>
<dbReference type="PROSITE" id="PS50012">
    <property type="entry name" value="RCC1_3"/>
    <property type="match status" value="5"/>
</dbReference>
<feature type="repeat" description="RCC1" evidence="6">
    <location>
        <begin position="231"/>
        <end position="286"/>
    </location>
</feature>
<dbReference type="PROSITE" id="PS50016">
    <property type="entry name" value="ZF_PHD_2"/>
    <property type="match status" value="1"/>
</dbReference>
<evidence type="ECO:0000313" key="9">
    <source>
        <dbReference type="Proteomes" id="UP001217754"/>
    </source>
</evidence>
<dbReference type="GeneID" id="85227723"/>
<evidence type="ECO:0000256" key="4">
    <source>
        <dbReference type="ARBA" id="ARBA00022833"/>
    </source>
</evidence>
<dbReference type="InterPro" id="IPR019787">
    <property type="entry name" value="Znf_PHD-finger"/>
</dbReference>
<dbReference type="PRINTS" id="PR00633">
    <property type="entry name" value="RCCNDNSATION"/>
</dbReference>
<evidence type="ECO:0000256" key="6">
    <source>
        <dbReference type="PROSITE-ProRule" id="PRU00235"/>
    </source>
</evidence>
<keyword evidence="2" id="KW-0677">Repeat</keyword>
<name>A0AAF0F5S5_9BASI</name>
<dbReference type="RefSeq" id="XP_060123976.1">
    <property type="nucleotide sequence ID" value="XM_060267993.1"/>
</dbReference>
<feature type="repeat" description="RCC1" evidence="6">
    <location>
        <begin position="56"/>
        <end position="115"/>
    </location>
</feature>
<dbReference type="Proteomes" id="UP001217754">
    <property type="component" value="Chromosome 8"/>
</dbReference>
<dbReference type="Pfam" id="PF00628">
    <property type="entry name" value="PHD"/>
    <property type="match status" value="1"/>
</dbReference>
<dbReference type="InterPro" id="IPR000408">
    <property type="entry name" value="Reg_chr_condens"/>
</dbReference>
<dbReference type="InterPro" id="IPR058923">
    <property type="entry name" value="RCC1-like_dom"/>
</dbReference>
<dbReference type="PANTHER" id="PTHR22872">
    <property type="entry name" value="BTK-BINDING PROTEIN-RELATED"/>
    <property type="match status" value="1"/>
</dbReference>
<dbReference type="InterPro" id="IPR011011">
    <property type="entry name" value="Znf_FYVE_PHD"/>
</dbReference>
<keyword evidence="3 5" id="KW-0863">Zinc-finger</keyword>
<dbReference type="InterPro" id="IPR051625">
    <property type="entry name" value="Signaling_Regulatory_Domain"/>
</dbReference>
<feature type="repeat" description="RCC1" evidence="6">
    <location>
        <begin position="342"/>
        <end position="392"/>
    </location>
</feature>
<dbReference type="InterPro" id="IPR009091">
    <property type="entry name" value="RCC1/BLIP-II"/>
</dbReference>
<protein>
    <recommendedName>
        <fullName evidence="7">PHD-type domain-containing protein</fullName>
    </recommendedName>
</protein>
<organism evidence="8 9">
    <name type="scientific">Malassezia japonica</name>
    <dbReference type="NCBI Taxonomy" id="223818"/>
    <lineage>
        <taxon>Eukaryota</taxon>
        <taxon>Fungi</taxon>
        <taxon>Dikarya</taxon>
        <taxon>Basidiomycota</taxon>
        <taxon>Ustilaginomycotina</taxon>
        <taxon>Malasseziomycetes</taxon>
        <taxon>Malasseziales</taxon>
        <taxon>Malasseziaceae</taxon>
        <taxon>Malassezia</taxon>
    </lineage>
</organism>
<dbReference type="PROSITE" id="PS01359">
    <property type="entry name" value="ZF_PHD_1"/>
    <property type="match status" value="1"/>
</dbReference>
<evidence type="ECO:0000313" key="8">
    <source>
        <dbReference type="EMBL" id="WFD41079.1"/>
    </source>
</evidence>
<feature type="repeat" description="RCC1" evidence="6">
    <location>
        <begin position="116"/>
        <end position="169"/>
    </location>
</feature>
<accession>A0AAF0F5S5</accession>
<keyword evidence="9" id="KW-1185">Reference proteome</keyword>
<evidence type="ECO:0000259" key="7">
    <source>
        <dbReference type="PROSITE" id="PS50016"/>
    </source>
</evidence>
<evidence type="ECO:0000256" key="2">
    <source>
        <dbReference type="ARBA" id="ARBA00022737"/>
    </source>
</evidence>
<reference evidence="8" key="1">
    <citation type="submission" date="2023-03" db="EMBL/GenBank/DDBJ databases">
        <title>Mating type loci evolution in Malassezia.</title>
        <authorList>
            <person name="Coelho M.A."/>
        </authorList>
    </citation>
    <scope>NUCLEOTIDE SEQUENCE</scope>
    <source>
        <strain evidence="8">CBS 9431</strain>
    </source>
</reference>
<evidence type="ECO:0000256" key="3">
    <source>
        <dbReference type="ARBA" id="ARBA00022771"/>
    </source>
</evidence>
<keyword evidence="1" id="KW-0479">Metal-binding</keyword>